<dbReference type="AlphaFoldDB" id="A0A7V0XFT5"/>
<feature type="binding site" evidence="10">
    <location>
        <begin position="172"/>
        <end position="174"/>
    </location>
    <ligand>
        <name>substrate</name>
    </ligand>
</feature>
<dbReference type="SUPFAM" id="SSF51366">
    <property type="entry name" value="Ribulose-phoshate binding barrel"/>
    <property type="match status" value="1"/>
</dbReference>
<feature type="binding site" evidence="10 13">
    <location>
        <position position="172"/>
    </location>
    <ligand>
        <name>a divalent metal cation</name>
        <dbReference type="ChEBI" id="CHEBI:60240"/>
    </ligand>
</feature>
<evidence type="ECO:0000256" key="8">
    <source>
        <dbReference type="ARBA" id="ARBA00022723"/>
    </source>
</evidence>
<feature type="active site" description="Proton acceptor" evidence="10 12">
    <location>
        <position position="33"/>
    </location>
</feature>
<feature type="binding site" evidence="10 14">
    <location>
        <position position="6"/>
    </location>
    <ligand>
        <name>substrate</name>
    </ligand>
</feature>
<evidence type="ECO:0000256" key="10">
    <source>
        <dbReference type="HAMAP-Rule" id="MF_02227"/>
    </source>
</evidence>
<evidence type="ECO:0000256" key="5">
    <source>
        <dbReference type="ARBA" id="ARBA00001954"/>
    </source>
</evidence>
<dbReference type="HAMAP" id="MF_02227">
    <property type="entry name" value="RPE"/>
    <property type="match status" value="1"/>
</dbReference>
<feature type="binding site" evidence="14">
    <location>
        <position position="174"/>
    </location>
    <ligand>
        <name>substrate</name>
    </ligand>
</feature>
<dbReference type="CDD" id="cd00429">
    <property type="entry name" value="RPE"/>
    <property type="match status" value="1"/>
</dbReference>
<dbReference type="InterPro" id="IPR000056">
    <property type="entry name" value="Ribul_P_3_epim-like"/>
</dbReference>
<comment type="cofactor">
    <cofactor evidence="3">
        <name>Co(2+)</name>
        <dbReference type="ChEBI" id="CHEBI:48828"/>
    </cofactor>
</comment>
<evidence type="ECO:0000256" key="14">
    <source>
        <dbReference type="PIRSR" id="PIRSR001461-3"/>
    </source>
</evidence>
<name>A0A7V0XFT5_UNCW3</name>
<feature type="binding site" evidence="10 14">
    <location>
        <begin position="194"/>
        <end position="195"/>
    </location>
    <ligand>
        <name>substrate</name>
    </ligand>
</feature>
<evidence type="ECO:0000256" key="13">
    <source>
        <dbReference type="PIRSR" id="PIRSR001461-2"/>
    </source>
</evidence>
<dbReference type="InterPro" id="IPR026019">
    <property type="entry name" value="Ribul_P_3_epim"/>
</dbReference>
<dbReference type="GO" id="GO:0019323">
    <property type="term" value="P:pentose catabolic process"/>
    <property type="evidence" value="ECO:0007669"/>
    <property type="project" value="UniProtKB-UniRule"/>
</dbReference>
<keyword evidence="13" id="KW-0170">Cobalt</keyword>
<dbReference type="EMBL" id="DSBX01000266">
    <property type="protein sequence ID" value="HDR00042.1"/>
    <property type="molecule type" value="Genomic_DNA"/>
</dbReference>
<dbReference type="NCBIfam" id="NF004076">
    <property type="entry name" value="PRK05581.1-4"/>
    <property type="match status" value="1"/>
</dbReference>
<comment type="cofactor">
    <cofactor evidence="10 13">
        <name>a divalent metal cation</name>
        <dbReference type="ChEBI" id="CHEBI:60240"/>
    </cofactor>
    <text evidence="10 13">Binds 1 divalent metal cation per subunit.</text>
</comment>
<comment type="pathway">
    <text evidence="10">Carbohydrate degradation.</text>
</comment>
<gene>
    <name evidence="10 15" type="primary">rpe</name>
    <name evidence="15" type="ORF">ENN51_07160</name>
</gene>
<sequence>MKVSASILDCDFLHLGEEIRAVEAAGADCIHLDVMDGRFVRGISFGRPLGAAVARAAKLPLHSHLMVIEPEKQIDEYLPFSEVVVFHIETTEDPGRCIEQIRAGGVKPGISLNPDTPIAALKPWLPELDDVLVMSVFPGRGGQQFIPESLDRIRELERLIAGCGSRATISVDGGVKPENAGLLAEAGADILIAGSALFRSGDYARTIASLKSPPLTPGPLEP</sequence>
<comment type="cofactor">
    <cofactor evidence="5">
        <name>Fe(2+)</name>
        <dbReference type="ChEBI" id="CHEBI:29033"/>
    </cofactor>
</comment>
<evidence type="ECO:0000256" key="6">
    <source>
        <dbReference type="ARBA" id="ARBA00009541"/>
    </source>
</evidence>
<keyword evidence="10 11" id="KW-0119">Carbohydrate metabolism</keyword>
<dbReference type="InterPro" id="IPR011060">
    <property type="entry name" value="RibuloseP-bd_barrel"/>
</dbReference>
<protein>
    <recommendedName>
        <fullName evidence="7 10">Ribulose-phosphate 3-epimerase</fullName>
        <ecNumber evidence="7 10">5.1.3.1</ecNumber>
    </recommendedName>
</protein>
<evidence type="ECO:0000256" key="1">
    <source>
        <dbReference type="ARBA" id="ARBA00001782"/>
    </source>
</evidence>
<keyword evidence="9 10" id="KW-0413">Isomerase</keyword>
<comment type="caution">
    <text evidence="10">Lacks conserved residue(s) required for the propagation of feature annotation.</text>
</comment>
<evidence type="ECO:0000256" key="11">
    <source>
        <dbReference type="PIRNR" id="PIRNR001461"/>
    </source>
</evidence>
<feature type="binding site" evidence="10 13">
    <location>
        <position position="31"/>
    </location>
    <ligand>
        <name>a divalent metal cation</name>
        <dbReference type="ChEBI" id="CHEBI:60240"/>
    </ligand>
</feature>
<comment type="cofactor">
    <cofactor evidence="2">
        <name>Mn(2+)</name>
        <dbReference type="ChEBI" id="CHEBI:29035"/>
    </cofactor>
</comment>
<dbReference type="GO" id="GO:0046872">
    <property type="term" value="F:metal ion binding"/>
    <property type="evidence" value="ECO:0007669"/>
    <property type="project" value="UniProtKB-UniRule"/>
</dbReference>
<dbReference type="Gene3D" id="3.20.20.70">
    <property type="entry name" value="Aldolase class I"/>
    <property type="match status" value="1"/>
</dbReference>
<comment type="catalytic activity">
    <reaction evidence="1 10 11">
        <text>D-ribulose 5-phosphate = D-xylulose 5-phosphate</text>
        <dbReference type="Rhea" id="RHEA:13677"/>
        <dbReference type="ChEBI" id="CHEBI:57737"/>
        <dbReference type="ChEBI" id="CHEBI:58121"/>
        <dbReference type="EC" id="5.1.3.1"/>
    </reaction>
</comment>
<dbReference type="EC" id="5.1.3.1" evidence="7 10"/>
<evidence type="ECO:0000256" key="3">
    <source>
        <dbReference type="ARBA" id="ARBA00001941"/>
    </source>
</evidence>
<evidence type="ECO:0000256" key="7">
    <source>
        <dbReference type="ARBA" id="ARBA00013188"/>
    </source>
</evidence>
<dbReference type="GO" id="GO:0005737">
    <property type="term" value="C:cytoplasm"/>
    <property type="evidence" value="ECO:0007669"/>
    <property type="project" value="UniProtKB-ARBA"/>
</dbReference>
<feature type="binding site" evidence="10 14">
    <location>
        <position position="64"/>
    </location>
    <ligand>
        <name>substrate</name>
    </ligand>
</feature>
<evidence type="ECO:0000313" key="15">
    <source>
        <dbReference type="EMBL" id="HDR00042.1"/>
    </source>
</evidence>
<comment type="caution">
    <text evidence="15">The sequence shown here is derived from an EMBL/GenBank/DDBJ whole genome shotgun (WGS) entry which is preliminary data.</text>
</comment>
<dbReference type="PIRSF" id="PIRSF001461">
    <property type="entry name" value="RPE"/>
    <property type="match status" value="1"/>
</dbReference>
<comment type="function">
    <text evidence="10">Catalyzes the reversible epimerization of D-ribulose 5-phosphate to D-xylulose 5-phosphate.</text>
</comment>
<dbReference type="InterPro" id="IPR013785">
    <property type="entry name" value="Aldolase_TIM"/>
</dbReference>
<dbReference type="FunFam" id="3.20.20.70:FF:000004">
    <property type="entry name" value="Ribulose-phosphate 3-epimerase"/>
    <property type="match status" value="1"/>
</dbReference>
<dbReference type="Pfam" id="PF00834">
    <property type="entry name" value="Ribul_P_3_epim"/>
    <property type="match status" value="1"/>
</dbReference>
<keyword evidence="13" id="KW-0862">Zinc</keyword>
<comment type="similarity">
    <text evidence="6 10 11">Belongs to the ribulose-phosphate 3-epimerase family.</text>
</comment>
<keyword evidence="8 10" id="KW-0479">Metal-binding</keyword>
<evidence type="ECO:0000256" key="12">
    <source>
        <dbReference type="PIRSR" id="PIRSR001461-1"/>
    </source>
</evidence>
<feature type="active site" description="Proton donor" evidence="10 12">
    <location>
        <position position="172"/>
    </location>
</feature>
<dbReference type="PROSITE" id="PS01086">
    <property type="entry name" value="RIBUL_P_3_EPIMER_2"/>
    <property type="match status" value="1"/>
</dbReference>
<keyword evidence="13" id="KW-0464">Manganese</keyword>
<feature type="binding site" evidence="10 13">
    <location>
        <position position="33"/>
    </location>
    <ligand>
        <name>a divalent metal cation</name>
        <dbReference type="ChEBI" id="CHEBI:60240"/>
    </ligand>
</feature>
<feature type="binding site" evidence="14">
    <location>
        <begin position="139"/>
        <end position="142"/>
    </location>
    <ligand>
        <name>substrate</name>
    </ligand>
</feature>
<dbReference type="PANTHER" id="PTHR11749">
    <property type="entry name" value="RIBULOSE-5-PHOSPHATE-3-EPIMERASE"/>
    <property type="match status" value="1"/>
</dbReference>
<evidence type="ECO:0000256" key="4">
    <source>
        <dbReference type="ARBA" id="ARBA00001947"/>
    </source>
</evidence>
<comment type="cofactor">
    <cofactor evidence="4">
        <name>Zn(2+)</name>
        <dbReference type="ChEBI" id="CHEBI:29105"/>
    </cofactor>
</comment>
<organism evidence="15">
    <name type="scientific">candidate division WOR-3 bacterium</name>
    <dbReference type="NCBI Taxonomy" id="2052148"/>
    <lineage>
        <taxon>Bacteria</taxon>
        <taxon>Bacteria division WOR-3</taxon>
    </lineage>
</organism>
<dbReference type="Proteomes" id="UP000885672">
    <property type="component" value="Unassembled WGS sequence"/>
</dbReference>
<proteinExistence type="inferred from homology"/>
<evidence type="ECO:0000256" key="2">
    <source>
        <dbReference type="ARBA" id="ARBA00001936"/>
    </source>
</evidence>
<feature type="binding site" evidence="10 13">
    <location>
        <position position="64"/>
    </location>
    <ligand>
        <name>a divalent metal cation</name>
        <dbReference type="ChEBI" id="CHEBI:60240"/>
    </ligand>
</feature>
<evidence type="ECO:0000256" key="9">
    <source>
        <dbReference type="ARBA" id="ARBA00023235"/>
    </source>
</evidence>
<dbReference type="NCBIfam" id="TIGR01163">
    <property type="entry name" value="rpe"/>
    <property type="match status" value="1"/>
</dbReference>
<accession>A0A7V0XFT5</accession>
<dbReference type="GO" id="GO:0006098">
    <property type="term" value="P:pentose-phosphate shunt"/>
    <property type="evidence" value="ECO:0007669"/>
    <property type="project" value="UniProtKB-UniRule"/>
</dbReference>
<dbReference type="GO" id="GO:0004750">
    <property type="term" value="F:D-ribulose-phosphate 3-epimerase activity"/>
    <property type="evidence" value="ECO:0007669"/>
    <property type="project" value="UniProtKB-UniRule"/>
</dbReference>
<reference evidence="15" key="1">
    <citation type="journal article" date="2020" name="mSystems">
        <title>Genome- and Community-Level Interaction Insights into Carbon Utilization and Element Cycling Functions of Hydrothermarchaeota in Hydrothermal Sediment.</title>
        <authorList>
            <person name="Zhou Z."/>
            <person name="Liu Y."/>
            <person name="Xu W."/>
            <person name="Pan J."/>
            <person name="Luo Z.H."/>
            <person name="Li M."/>
        </authorList>
    </citation>
    <scope>NUCLEOTIDE SEQUENCE [LARGE SCALE GENOMIC DNA]</scope>
    <source>
        <strain evidence="15">SpSt-1182</strain>
    </source>
</reference>